<evidence type="ECO:0000256" key="2">
    <source>
        <dbReference type="ARBA" id="ARBA00022729"/>
    </source>
</evidence>
<keyword evidence="2 5" id="KW-0732">Signal</keyword>
<evidence type="ECO:0000313" key="7">
    <source>
        <dbReference type="Proteomes" id="UP000085678"/>
    </source>
</evidence>
<feature type="transmembrane region" description="Helical" evidence="4">
    <location>
        <begin position="1046"/>
        <end position="1065"/>
    </location>
</feature>
<feature type="domain" description="Carboxylesterase type B" evidence="6">
    <location>
        <begin position="22"/>
        <end position="467"/>
    </location>
</feature>
<name>A0A1S3H6F1_LINAN</name>
<dbReference type="KEGG" id="lak:106152594"/>
<dbReference type="GeneID" id="106152594"/>
<protein>
    <submittedName>
        <fullName evidence="8">Uncharacterized protein LOC106152594</fullName>
    </submittedName>
</protein>
<keyword evidence="4" id="KW-0812">Transmembrane</keyword>
<keyword evidence="4" id="KW-1133">Transmembrane helix</keyword>
<evidence type="ECO:0000256" key="4">
    <source>
        <dbReference type="SAM" id="Phobius"/>
    </source>
</evidence>
<sequence>MAWWIRYLSLLILSVTVVDSQLEVTFSTGRIRGFNKTVSGITVNEFLGIPFAKPPVGNLRFAKPEPASRWTGVKDATEYGPACMQRPNPYGFPNPKKISEDCLTLNVFVPDTPGVKAVMFWIHGGGYFTGGSFHYDFTEFAARGDVIVVSVNYRLGPFGFLSIDGANAPGNLGLWDQIEGLKWVQNNIGAFGGDPKNVTIFGESAGGSSASQLALTTKANGLFQRFIPQSGGPGAYWAWSTEKAATLSLRIGDILGCHAGETEVKTPRLAEVDGDMFPESVSDMFKNPDSEVMRHFRSLDCLGGFTDGDGAILTHDIDIGITPAELRDKFIPDVAKQVAPGHETEIANVLVKEYYNSTANRYDTANRYVDIVTDWALAGPVAILTDKHVSPGGGSTYLYYLTKVPSYGYVLKTPPWFDRSNHADDLSYLLGPDHPTMFDDGVEFDDGDKRISYKMMKYWANFAKTGKVQLLEAYNVHTFVVCHCIKMESRAPRLSLFVLLVNAVAIVDAQTTVTINTGTIQGFSSTVDGIRVNTFLGIPFAKPPVGDLRFAKPQPPASWTGVKQTFKYGPSCMQRPNEFGFPNATEVYEDCLTLNVFAPNTTGVKAVMVFIHGGGYYFGGTFHYDYTEFAARGNIIVVTVNYRLGPFGFLSIDGDNAPGNLGLWDQIEGLKWVQANIRIFNGDSQRVTIFGESAGGGSVTQLALTTAARGLFHRFIPHSGSAWADWAWSTRSPELSMKIGKIVGCNVGPAERTKLLACLRKTDAEAYLNASFEATVGVPGLLFYCPEVDGDMFPKSLSDIFKNADSDVVRHFRSLDYMGGFNDGDGAILALRVAMNGMSPADLRDKWIPMKAKDVSPAHEAKIAEVLTEEYYDSSADAITTARRYADILTDWLFTGAMGSATAAHASPTGGSTYLYYFTKVPSFGYVVSPMPPWFRRSNHADDLSFLMGAHHPTMVPNATFTDEEKEFSKKMMTYWANFAKTGNPNQPVSPSTTWPEYTASGKEYIELGDVISAKSDVIPKRMDLWTNTIPKIRASAFSTAASGNFPHVFGIAFAVLGALIKYLAYM</sequence>
<dbReference type="Proteomes" id="UP000085678">
    <property type="component" value="Unplaced"/>
</dbReference>
<gene>
    <name evidence="8" type="primary">LOC106152594</name>
</gene>
<evidence type="ECO:0000256" key="3">
    <source>
        <dbReference type="ARBA" id="ARBA00022801"/>
    </source>
</evidence>
<dbReference type="Pfam" id="PF00135">
    <property type="entry name" value="COesterase"/>
    <property type="match status" value="2"/>
</dbReference>
<comment type="similarity">
    <text evidence="1">Belongs to the type-B carboxylesterase/lipase family.</text>
</comment>
<evidence type="ECO:0000256" key="5">
    <source>
        <dbReference type="SAM" id="SignalP"/>
    </source>
</evidence>
<keyword evidence="3" id="KW-0378">Hydrolase</keyword>
<dbReference type="ESTHER" id="linun-a0a1s3h6f1.1">
    <property type="family name" value="Carb_B_Brachiopoda"/>
</dbReference>
<dbReference type="InterPro" id="IPR019819">
    <property type="entry name" value="Carboxylesterase_B_CS"/>
</dbReference>
<dbReference type="STRING" id="7574.A0A1S3H6F1"/>
<evidence type="ECO:0000259" key="6">
    <source>
        <dbReference type="Pfam" id="PF00135"/>
    </source>
</evidence>
<dbReference type="InterPro" id="IPR019826">
    <property type="entry name" value="Carboxylesterase_B_AS"/>
</dbReference>
<keyword evidence="4" id="KW-0472">Membrane</keyword>
<reference evidence="8" key="1">
    <citation type="submission" date="2025-08" db="UniProtKB">
        <authorList>
            <consortium name="RefSeq"/>
        </authorList>
    </citation>
    <scope>IDENTIFICATION</scope>
    <source>
        <tissue evidence="8">Gonads</tissue>
    </source>
</reference>
<dbReference type="InterPro" id="IPR002018">
    <property type="entry name" value="CarbesteraseB"/>
</dbReference>
<dbReference type="InterPro" id="IPR029058">
    <property type="entry name" value="AB_hydrolase_fold"/>
</dbReference>
<dbReference type="FunCoup" id="A0A1S3H6F1">
    <property type="interactions" value="64"/>
</dbReference>
<dbReference type="GO" id="GO:0016787">
    <property type="term" value="F:hydrolase activity"/>
    <property type="evidence" value="ECO:0007669"/>
    <property type="project" value="UniProtKB-KW"/>
</dbReference>
<dbReference type="PROSITE" id="PS00941">
    <property type="entry name" value="CARBOXYLESTERASE_B_2"/>
    <property type="match status" value="2"/>
</dbReference>
<evidence type="ECO:0000313" key="8">
    <source>
        <dbReference type="RefSeq" id="XP_013381695.2"/>
    </source>
</evidence>
<keyword evidence="7" id="KW-1185">Reference proteome</keyword>
<dbReference type="FunFam" id="3.40.50.1820:FF:000127">
    <property type="entry name" value="Thyroglobulin"/>
    <property type="match status" value="1"/>
</dbReference>
<dbReference type="ESTHER" id="linun-a0a1s3h6f1.2">
    <property type="family name" value="Carb_B_Brachiopoda"/>
</dbReference>
<dbReference type="InParanoid" id="A0A1S3H6F1"/>
<dbReference type="InterPro" id="IPR051093">
    <property type="entry name" value="Neuroligin/BSAL"/>
</dbReference>
<evidence type="ECO:0000256" key="1">
    <source>
        <dbReference type="ARBA" id="ARBA00005964"/>
    </source>
</evidence>
<accession>A0A1S3H6F1</accession>
<proteinExistence type="inferred from homology"/>
<feature type="domain" description="Carboxylesterase type B" evidence="6">
    <location>
        <begin position="510"/>
        <end position="1018"/>
    </location>
</feature>
<dbReference type="AlphaFoldDB" id="A0A1S3H6F1"/>
<organism evidence="7 8">
    <name type="scientific">Lingula anatina</name>
    <name type="common">Brachiopod</name>
    <name type="synonym">Lingula unguis</name>
    <dbReference type="NCBI Taxonomy" id="7574"/>
    <lineage>
        <taxon>Eukaryota</taxon>
        <taxon>Metazoa</taxon>
        <taxon>Spiralia</taxon>
        <taxon>Lophotrochozoa</taxon>
        <taxon>Brachiopoda</taxon>
        <taxon>Linguliformea</taxon>
        <taxon>Lingulata</taxon>
        <taxon>Lingulida</taxon>
        <taxon>Linguloidea</taxon>
        <taxon>Lingulidae</taxon>
        <taxon>Lingula</taxon>
    </lineage>
</organism>
<dbReference type="PANTHER" id="PTHR43903">
    <property type="entry name" value="NEUROLIGIN"/>
    <property type="match status" value="1"/>
</dbReference>
<dbReference type="PROSITE" id="PS00122">
    <property type="entry name" value="CARBOXYLESTERASE_B_1"/>
    <property type="match status" value="1"/>
</dbReference>
<dbReference type="RefSeq" id="XP_013381695.2">
    <property type="nucleotide sequence ID" value="XM_013526241.2"/>
</dbReference>
<feature type="chain" id="PRO_5015145735" evidence="5">
    <location>
        <begin position="21"/>
        <end position="1067"/>
    </location>
</feature>
<dbReference type="Gene3D" id="3.40.50.1820">
    <property type="entry name" value="alpha/beta hydrolase"/>
    <property type="match status" value="2"/>
</dbReference>
<dbReference type="SUPFAM" id="SSF53474">
    <property type="entry name" value="alpha/beta-Hydrolases"/>
    <property type="match status" value="2"/>
</dbReference>
<feature type="signal peptide" evidence="5">
    <location>
        <begin position="1"/>
        <end position="20"/>
    </location>
</feature>
<dbReference type="OrthoDB" id="408631at2759"/>